<dbReference type="KEGG" id="cari:FNU76_08500"/>
<dbReference type="InterPro" id="IPR012902">
    <property type="entry name" value="N_methyl_site"/>
</dbReference>
<evidence type="ECO:0000256" key="1">
    <source>
        <dbReference type="SAM" id="Phobius"/>
    </source>
</evidence>
<feature type="transmembrane region" description="Helical" evidence="1">
    <location>
        <begin position="12"/>
        <end position="35"/>
    </location>
</feature>
<name>A0A516SE23_9NEIS</name>
<keyword evidence="1" id="KW-0472">Membrane</keyword>
<evidence type="ECO:0000313" key="2">
    <source>
        <dbReference type="EMBL" id="QDQ26399.1"/>
    </source>
</evidence>
<dbReference type="EMBL" id="CP041730">
    <property type="protein sequence ID" value="QDQ26399.1"/>
    <property type="molecule type" value="Genomic_DNA"/>
</dbReference>
<dbReference type="SUPFAM" id="SSF54523">
    <property type="entry name" value="Pili subunits"/>
    <property type="match status" value="1"/>
</dbReference>
<accession>A0A516SE23</accession>
<evidence type="ECO:0000313" key="3">
    <source>
        <dbReference type="Proteomes" id="UP000317550"/>
    </source>
</evidence>
<gene>
    <name evidence="2" type="ORF">FNU76_08500</name>
</gene>
<reference evidence="3" key="1">
    <citation type="submission" date="2019-07" db="EMBL/GenBank/DDBJ databases">
        <title>Chitinimonas sp. nov., isolated from Ny-Alesund, arctica soil.</title>
        <authorList>
            <person name="Xu Q."/>
            <person name="Peng F."/>
        </authorList>
    </citation>
    <scope>NUCLEOTIDE SEQUENCE [LARGE SCALE GENOMIC DNA]</scope>
    <source>
        <strain evidence="3">R3-44</strain>
    </source>
</reference>
<organism evidence="2 3">
    <name type="scientific">Chitinimonas arctica</name>
    <dbReference type="NCBI Taxonomy" id="2594795"/>
    <lineage>
        <taxon>Bacteria</taxon>
        <taxon>Pseudomonadati</taxon>
        <taxon>Pseudomonadota</taxon>
        <taxon>Betaproteobacteria</taxon>
        <taxon>Neisseriales</taxon>
        <taxon>Chitinibacteraceae</taxon>
        <taxon>Chitinimonas</taxon>
    </lineage>
</organism>
<keyword evidence="3" id="KW-1185">Reference proteome</keyword>
<keyword evidence="1" id="KW-0812">Transmembrane</keyword>
<protein>
    <submittedName>
        <fullName evidence="2">Type II secretion system protein</fullName>
    </submittedName>
</protein>
<dbReference type="Pfam" id="PF07963">
    <property type="entry name" value="N_methyl"/>
    <property type="match status" value="1"/>
</dbReference>
<dbReference type="AlphaFoldDB" id="A0A516SE23"/>
<dbReference type="Proteomes" id="UP000317550">
    <property type="component" value="Chromosome"/>
</dbReference>
<dbReference type="OrthoDB" id="6038212at2"/>
<keyword evidence="1" id="KW-1133">Transmembrane helix</keyword>
<proteinExistence type="predicted"/>
<sequence>MTMPGRIRRNGFTLVEMAVALLVLGLIMGAVLAILPGQLQQQRARDTAHTLEAANEAIIGYALGTPPAGRPYLPCPDSDGDGLEDRAPGGGCLRTSGFLPWATLGLGRQDAWGHHLHYRVLAGYADPASGIGLALPASTHLKVCTTPDCRGAGPEYLHAIHVPALIVSGGENGYGTTDANGVAHAAPPPANVHERANLDGDTDYVWHEPRSAGNPGGEFDDMVNWISPGLLRNRLLAAGRLP</sequence>
<dbReference type="NCBIfam" id="TIGR02532">
    <property type="entry name" value="IV_pilin_GFxxxE"/>
    <property type="match status" value="1"/>
</dbReference>
<dbReference type="InterPro" id="IPR045584">
    <property type="entry name" value="Pilin-like"/>
</dbReference>